<dbReference type="PANTHER" id="PTHR30154">
    <property type="entry name" value="LEUCINE-RESPONSIVE REGULATORY PROTEIN"/>
    <property type="match status" value="1"/>
</dbReference>
<sequence>MDQMDRMLVQQLQADGRASYSDLAKSVGINRTLVASHVNELLGSGKVKVIAAVHPRVLGLEVLAHLALKISGPSHDVLRRVEALDSAVYISETTGAHQVVAEVRVSTMNELYETVAFVSGLPDVSSVNVLLYEKVIRSLFLGEEPVLERLSLDQIDIDIMRILQQDGRRGFAEIGEAIGVSMSTCRSRALRLIDANVMQIGAITRRAGINGSIVFGCGLSLIGDASADVVNLLADVDGVEFVARTIGRFSLVATIAADSQQQYNEIVSRIRSLAGVRSIETWLHTRIVQERYEDTLDQVRSLINR</sequence>
<dbReference type="Pfam" id="PF13404">
    <property type="entry name" value="HTH_AsnC-type"/>
    <property type="match status" value="1"/>
</dbReference>
<evidence type="ECO:0000256" key="1">
    <source>
        <dbReference type="ARBA" id="ARBA00023015"/>
    </source>
</evidence>
<dbReference type="RefSeq" id="WP_110105072.1">
    <property type="nucleotide sequence ID" value="NZ_JACBZZ010000001.1"/>
</dbReference>
<dbReference type="SUPFAM" id="SSF46785">
    <property type="entry name" value="Winged helix' DNA-binding domain"/>
    <property type="match status" value="2"/>
</dbReference>
<keyword evidence="2" id="KW-0238">DNA-binding</keyword>
<dbReference type="InterPro" id="IPR000485">
    <property type="entry name" value="AsnC-type_HTH_dom"/>
</dbReference>
<accession>A0A2V3DTQ2</accession>
<dbReference type="GO" id="GO:0005829">
    <property type="term" value="C:cytosol"/>
    <property type="evidence" value="ECO:0007669"/>
    <property type="project" value="TreeGrafter"/>
</dbReference>
<keyword evidence="3" id="KW-0804">Transcription</keyword>
<dbReference type="EMBL" id="QHLZ01000002">
    <property type="protein sequence ID" value="PXA66758.1"/>
    <property type="molecule type" value="Genomic_DNA"/>
</dbReference>
<dbReference type="InterPro" id="IPR011008">
    <property type="entry name" value="Dimeric_a/b-barrel"/>
</dbReference>
<protein>
    <submittedName>
        <fullName evidence="5">Lrp/AsnC family transcriptional regulator</fullName>
    </submittedName>
</protein>
<evidence type="ECO:0000313" key="6">
    <source>
        <dbReference type="Proteomes" id="UP000246303"/>
    </source>
</evidence>
<keyword evidence="6" id="KW-1185">Reference proteome</keyword>
<evidence type="ECO:0000259" key="4">
    <source>
        <dbReference type="PROSITE" id="PS50956"/>
    </source>
</evidence>
<evidence type="ECO:0000256" key="3">
    <source>
        <dbReference type="ARBA" id="ARBA00023163"/>
    </source>
</evidence>
<dbReference type="InterPro" id="IPR036388">
    <property type="entry name" value="WH-like_DNA-bd_sf"/>
</dbReference>
<dbReference type="Pfam" id="PF01037">
    <property type="entry name" value="AsnC_trans_reg"/>
    <property type="match status" value="1"/>
</dbReference>
<feature type="domain" description="HTH asnC-type" evidence="4">
    <location>
        <begin position="152"/>
        <end position="220"/>
    </location>
</feature>
<dbReference type="InterPro" id="IPR019888">
    <property type="entry name" value="Tscrpt_reg_AsnC-like"/>
</dbReference>
<dbReference type="PANTHER" id="PTHR30154:SF34">
    <property type="entry name" value="TRANSCRIPTIONAL REGULATOR AZLB"/>
    <property type="match status" value="1"/>
</dbReference>
<dbReference type="SMART" id="SM00344">
    <property type="entry name" value="HTH_ASNC"/>
    <property type="match status" value="2"/>
</dbReference>
<keyword evidence="1" id="KW-0805">Transcription regulation</keyword>
<evidence type="ECO:0000256" key="2">
    <source>
        <dbReference type="ARBA" id="ARBA00023125"/>
    </source>
</evidence>
<dbReference type="Pfam" id="PF13412">
    <property type="entry name" value="HTH_24"/>
    <property type="match status" value="1"/>
</dbReference>
<dbReference type="Gene3D" id="1.10.10.10">
    <property type="entry name" value="Winged helix-like DNA-binding domain superfamily/Winged helix DNA-binding domain"/>
    <property type="match status" value="2"/>
</dbReference>
<organism evidence="5 6">
    <name type="scientific">Arthrobacter psychrochitiniphilus</name>
    <dbReference type="NCBI Taxonomy" id="291045"/>
    <lineage>
        <taxon>Bacteria</taxon>
        <taxon>Bacillati</taxon>
        <taxon>Actinomycetota</taxon>
        <taxon>Actinomycetes</taxon>
        <taxon>Micrococcales</taxon>
        <taxon>Micrococcaceae</taxon>
        <taxon>Arthrobacter</taxon>
    </lineage>
</organism>
<comment type="caution">
    <text evidence="5">The sequence shown here is derived from an EMBL/GenBank/DDBJ whole genome shotgun (WGS) entry which is preliminary data.</text>
</comment>
<dbReference type="InterPro" id="IPR036390">
    <property type="entry name" value="WH_DNA-bd_sf"/>
</dbReference>
<evidence type="ECO:0000313" key="5">
    <source>
        <dbReference type="EMBL" id="PXA66758.1"/>
    </source>
</evidence>
<dbReference type="AlphaFoldDB" id="A0A2V3DTQ2"/>
<proteinExistence type="predicted"/>
<dbReference type="InterPro" id="IPR019887">
    <property type="entry name" value="Tscrpt_reg_AsnC/Lrp_C"/>
</dbReference>
<dbReference type="PRINTS" id="PR00033">
    <property type="entry name" value="HTHASNC"/>
</dbReference>
<dbReference type="Gene3D" id="3.30.70.920">
    <property type="match status" value="2"/>
</dbReference>
<reference evidence="5 6" key="1">
    <citation type="submission" date="2018-05" db="EMBL/GenBank/DDBJ databases">
        <title>Genetic diversity of glacier-inhabiting Cryobacterium bacteria in China and description of Cryobacterium mengkeensis sp. nov. and Arthrobacter glacialis sp. nov.</title>
        <authorList>
            <person name="Liu Q."/>
            <person name="Xin Y.-H."/>
        </authorList>
    </citation>
    <scope>NUCLEOTIDE SEQUENCE [LARGE SCALE GENOMIC DNA]</scope>
    <source>
        <strain evidence="5 6">GP3</strain>
    </source>
</reference>
<gene>
    <name evidence="5" type="ORF">CVS29_04080</name>
</gene>
<feature type="domain" description="HTH asnC-type" evidence="4">
    <location>
        <begin position="1"/>
        <end position="61"/>
    </location>
</feature>
<dbReference type="OrthoDB" id="3526090at2"/>
<dbReference type="Proteomes" id="UP000246303">
    <property type="component" value="Unassembled WGS sequence"/>
</dbReference>
<dbReference type="GO" id="GO:0043565">
    <property type="term" value="F:sequence-specific DNA binding"/>
    <property type="evidence" value="ECO:0007669"/>
    <property type="project" value="InterPro"/>
</dbReference>
<dbReference type="SUPFAM" id="SSF54909">
    <property type="entry name" value="Dimeric alpha+beta barrel"/>
    <property type="match status" value="2"/>
</dbReference>
<dbReference type="GO" id="GO:0043200">
    <property type="term" value="P:response to amino acid"/>
    <property type="evidence" value="ECO:0007669"/>
    <property type="project" value="TreeGrafter"/>
</dbReference>
<dbReference type="PROSITE" id="PS50956">
    <property type="entry name" value="HTH_ASNC_2"/>
    <property type="match status" value="2"/>
</dbReference>
<name>A0A2V3DTQ2_9MICC</name>